<gene>
    <name evidence="2" type="ORF">F7725_002341</name>
</gene>
<evidence type="ECO:0000313" key="2">
    <source>
        <dbReference type="EMBL" id="KAF3843492.1"/>
    </source>
</evidence>
<feature type="region of interest" description="Disordered" evidence="1">
    <location>
        <begin position="68"/>
        <end position="96"/>
    </location>
</feature>
<evidence type="ECO:0000313" key="3">
    <source>
        <dbReference type="Proteomes" id="UP000518266"/>
    </source>
</evidence>
<evidence type="ECO:0000256" key="1">
    <source>
        <dbReference type="SAM" id="MobiDB-lite"/>
    </source>
</evidence>
<feature type="region of interest" description="Disordered" evidence="1">
    <location>
        <begin position="1"/>
        <end position="38"/>
    </location>
</feature>
<dbReference type="Proteomes" id="UP000518266">
    <property type="component" value="Unassembled WGS sequence"/>
</dbReference>
<reference evidence="2 3" key="1">
    <citation type="submission" date="2020-03" db="EMBL/GenBank/DDBJ databases">
        <title>Dissostichus mawsoni Genome sequencing and assembly.</title>
        <authorList>
            <person name="Park H."/>
        </authorList>
    </citation>
    <scope>NUCLEOTIDE SEQUENCE [LARGE SCALE GENOMIC DNA]</scope>
    <source>
        <strain evidence="2">DM0001</strain>
        <tissue evidence="2">Muscle</tissue>
    </source>
</reference>
<keyword evidence="3" id="KW-1185">Reference proteome</keyword>
<accession>A0A7J5Y233</accession>
<dbReference type="EMBL" id="JAAKFY010000018">
    <property type="protein sequence ID" value="KAF3843492.1"/>
    <property type="molecule type" value="Genomic_DNA"/>
</dbReference>
<sequence>MTTKGVQTLRGKERTGSDSAPHTCKVAGHRRYHPQGKKKKRIIIVREPVSELRQRRIPFQVRGGACDGCEGRHGRDSQPASLQAARPASRQRASHNGHKIVTSGVTWQPCWNVLVSHIVVAEVVVSDVGRRLIVAGDTGRVRDSVLLRQHSEGHQRDEVQRLPPLMPHEAHCALVDDAPQDHEVVILALLLAHKVALQVGLHLALLLTNVREVNEEAGAHVALQGLELLLAGRTEVPHQQIAVFQQAAAADLLGPLGGDEFVPQVAQRQAEVPVHTLPTHCGVEGLRHGRLCQLVVGEHGVQHDLKGVHTELKLPAYRVHKLQLHIAPVVVGEGDQTPAVLLCVDFHQLLHPTSCTSTWLAVEPLSRTSFTRMPLSSRRERTRATMSFSRTSRVGKFPRPWTGTTSVRTSFSRLTWSQV</sequence>
<protein>
    <submittedName>
        <fullName evidence="2">Uncharacterized protein</fullName>
    </submittedName>
</protein>
<comment type="caution">
    <text evidence="2">The sequence shown here is derived from an EMBL/GenBank/DDBJ whole genome shotgun (WGS) entry which is preliminary data.</text>
</comment>
<name>A0A7J5Y233_DISMA</name>
<dbReference type="AlphaFoldDB" id="A0A7J5Y233"/>
<feature type="compositionally biased region" description="Low complexity" evidence="1">
    <location>
        <begin position="77"/>
        <end position="91"/>
    </location>
</feature>
<proteinExistence type="predicted"/>
<feature type="compositionally biased region" description="Basic residues" evidence="1">
    <location>
        <begin position="27"/>
        <end position="38"/>
    </location>
</feature>
<organism evidence="2 3">
    <name type="scientific">Dissostichus mawsoni</name>
    <name type="common">Antarctic cod</name>
    <dbReference type="NCBI Taxonomy" id="36200"/>
    <lineage>
        <taxon>Eukaryota</taxon>
        <taxon>Metazoa</taxon>
        <taxon>Chordata</taxon>
        <taxon>Craniata</taxon>
        <taxon>Vertebrata</taxon>
        <taxon>Euteleostomi</taxon>
        <taxon>Actinopterygii</taxon>
        <taxon>Neopterygii</taxon>
        <taxon>Teleostei</taxon>
        <taxon>Neoteleostei</taxon>
        <taxon>Acanthomorphata</taxon>
        <taxon>Eupercaria</taxon>
        <taxon>Perciformes</taxon>
        <taxon>Notothenioidei</taxon>
        <taxon>Nototheniidae</taxon>
        <taxon>Dissostichus</taxon>
    </lineage>
</organism>